<dbReference type="Proteomes" id="UP000466848">
    <property type="component" value="Chromosome"/>
</dbReference>
<protein>
    <submittedName>
        <fullName evidence="1">Uncharacterized protein</fullName>
    </submittedName>
</protein>
<keyword evidence="2" id="KW-1185">Reference proteome</keyword>
<name>A0A858BRN1_9FIRM</name>
<organism evidence="1 2">
    <name type="scientific">Aminipila butyrica</name>
    <dbReference type="NCBI Taxonomy" id="433296"/>
    <lineage>
        <taxon>Bacteria</taxon>
        <taxon>Bacillati</taxon>
        <taxon>Bacillota</taxon>
        <taxon>Clostridia</taxon>
        <taxon>Peptostreptococcales</taxon>
        <taxon>Anaerovoracaceae</taxon>
        <taxon>Aminipila</taxon>
    </lineage>
</organism>
<dbReference type="RefSeq" id="WP_163064769.1">
    <property type="nucleotide sequence ID" value="NZ_CP048649.1"/>
</dbReference>
<dbReference type="KEGG" id="abut:Ami103574_00330"/>
<gene>
    <name evidence="1" type="ORF">Ami103574_00330</name>
</gene>
<proteinExistence type="predicted"/>
<evidence type="ECO:0000313" key="2">
    <source>
        <dbReference type="Proteomes" id="UP000466848"/>
    </source>
</evidence>
<reference evidence="1 2" key="1">
    <citation type="submission" date="2020-02" db="EMBL/GenBank/DDBJ databases">
        <authorList>
            <person name="Kim Y.B."/>
            <person name="Roh S.W."/>
        </authorList>
    </citation>
    <scope>NUCLEOTIDE SEQUENCE [LARGE SCALE GENOMIC DNA]</scope>
    <source>
        <strain evidence="1 2">DSM 103574</strain>
    </source>
</reference>
<dbReference type="EMBL" id="CP048649">
    <property type="protein sequence ID" value="QIB67849.1"/>
    <property type="molecule type" value="Genomic_DNA"/>
</dbReference>
<evidence type="ECO:0000313" key="1">
    <source>
        <dbReference type="EMBL" id="QIB67849.1"/>
    </source>
</evidence>
<accession>A0A858BRN1</accession>
<dbReference type="AlphaFoldDB" id="A0A858BRN1"/>
<sequence length="102" mass="11457">MYGKYAIVLKSPMGPKKGFLYLDQQSSTVEGILECLGKRHLFSGTLSQDGKLLAQGILKAPLGEEPFMLLGNIQEKILTARLQRKNQEYELMGTEVDENRLK</sequence>